<sequence length="73" mass="8146">MSVVQCSIYARQHYLTHVAVCYSPSELKESQQLQRLQHCTTKKKIPVVRNFGCGFFNPSCPICSKAVVGMGPN</sequence>
<keyword evidence="2" id="KW-1185">Reference proteome</keyword>
<dbReference type="AlphaFoldDB" id="A0AAN9QSN7"/>
<accession>A0AAN9QSN7</accession>
<evidence type="ECO:0000313" key="2">
    <source>
        <dbReference type="Proteomes" id="UP001374584"/>
    </source>
</evidence>
<dbReference type="EMBL" id="JAYMYR010000008">
    <property type="protein sequence ID" value="KAK7348950.1"/>
    <property type="molecule type" value="Genomic_DNA"/>
</dbReference>
<evidence type="ECO:0000313" key="1">
    <source>
        <dbReference type="EMBL" id="KAK7348950.1"/>
    </source>
</evidence>
<comment type="caution">
    <text evidence="1">The sequence shown here is derived from an EMBL/GenBank/DDBJ whole genome shotgun (WGS) entry which is preliminary data.</text>
</comment>
<organism evidence="1 2">
    <name type="scientific">Phaseolus coccineus</name>
    <name type="common">Scarlet runner bean</name>
    <name type="synonym">Phaseolus multiflorus</name>
    <dbReference type="NCBI Taxonomy" id="3886"/>
    <lineage>
        <taxon>Eukaryota</taxon>
        <taxon>Viridiplantae</taxon>
        <taxon>Streptophyta</taxon>
        <taxon>Embryophyta</taxon>
        <taxon>Tracheophyta</taxon>
        <taxon>Spermatophyta</taxon>
        <taxon>Magnoliopsida</taxon>
        <taxon>eudicotyledons</taxon>
        <taxon>Gunneridae</taxon>
        <taxon>Pentapetalae</taxon>
        <taxon>rosids</taxon>
        <taxon>fabids</taxon>
        <taxon>Fabales</taxon>
        <taxon>Fabaceae</taxon>
        <taxon>Papilionoideae</taxon>
        <taxon>50 kb inversion clade</taxon>
        <taxon>NPAAA clade</taxon>
        <taxon>indigoferoid/millettioid clade</taxon>
        <taxon>Phaseoleae</taxon>
        <taxon>Phaseolus</taxon>
    </lineage>
</organism>
<proteinExistence type="predicted"/>
<reference evidence="1 2" key="1">
    <citation type="submission" date="2024-01" db="EMBL/GenBank/DDBJ databases">
        <title>The genomes of 5 underutilized Papilionoideae crops provide insights into root nodulation and disease resistanc.</title>
        <authorList>
            <person name="Jiang F."/>
        </authorList>
    </citation>
    <scope>NUCLEOTIDE SEQUENCE [LARGE SCALE GENOMIC DNA]</scope>
    <source>
        <strain evidence="1">JINMINGXINNONG_FW02</strain>
        <tissue evidence="1">Leaves</tissue>
    </source>
</reference>
<gene>
    <name evidence="1" type="ORF">VNO80_23744</name>
</gene>
<protein>
    <submittedName>
        <fullName evidence="1">Uncharacterized protein</fullName>
    </submittedName>
</protein>
<name>A0AAN9QSN7_PHACN</name>
<dbReference type="Proteomes" id="UP001374584">
    <property type="component" value="Unassembled WGS sequence"/>
</dbReference>